<evidence type="ECO:0000313" key="3">
    <source>
        <dbReference type="EMBL" id="GAC83977.1"/>
    </source>
</evidence>
<reference evidence="3 4" key="1">
    <citation type="submission" date="2013-02" db="EMBL/GenBank/DDBJ databases">
        <title>Whole genome shotgun sequence of Gordonia paraffinivorans NBRC 108238.</title>
        <authorList>
            <person name="Isaki-Nakamura S."/>
            <person name="Hosoyama A."/>
            <person name="Tsuchikane K."/>
            <person name="Ando Y."/>
            <person name="Baba S."/>
            <person name="Ohji S."/>
            <person name="Hamada M."/>
            <person name="Tamura T."/>
            <person name="Yamazoe A."/>
            <person name="Yamazaki S."/>
            <person name="Fujita N."/>
        </authorList>
    </citation>
    <scope>NUCLEOTIDE SEQUENCE [LARGE SCALE GENOMIC DNA]</scope>
    <source>
        <strain evidence="3 4">NBRC 108238</strain>
    </source>
</reference>
<evidence type="ECO:0000256" key="1">
    <source>
        <dbReference type="SAM" id="MobiDB-lite"/>
    </source>
</evidence>
<name>A0ABQ0IK73_9ACTN</name>
<feature type="region of interest" description="Disordered" evidence="1">
    <location>
        <begin position="235"/>
        <end position="267"/>
    </location>
</feature>
<accession>A0ABQ0IK73</accession>
<dbReference type="SMART" id="SM00860">
    <property type="entry name" value="SMI1_KNR4"/>
    <property type="match status" value="1"/>
</dbReference>
<dbReference type="Proteomes" id="UP000035021">
    <property type="component" value="Unassembled WGS sequence"/>
</dbReference>
<dbReference type="InterPro" id="IPR018958">
    <property type="entry name" value="Knr4/Smi1-like_dom"/>
</dbReference>
<evidence type="ECO:0000313" key="4">
    <source>
        <dbReference type="Proteomes" id="UP000035021"/>
    </source>
</evidence>
<sequence>MTQPRVETPSLEELIERAVAVGAGTGLWASPEQIAAAEQRLGVRFDRSYRQLMTLCNGIERLGEMTLFSVDELGTSQRWRDAHQFMYFEYFLLYTPSFEMRGDTMVEPEFYPPPAGRRPVTLGYNEGSPTQVVCNFSLDDPDAEPGEVAECRCEPNLTGPLERTVASWVEEAEQFDREYGGAPFDSLHDTIMTLQHAVTVDNVVGARRCLSARWRATYDQHAPIEMLDDLRTQLWPPRLPPDPHSAGTRPAHLPSDRHPRVHPARLG</sequence>
<feature type="domain" description="Knr4/Smi1-like" evidence="2">
    <location>
        <begin position="28"/>
        <end position="94"/>
    </location>
</feature>
<keyword evidence="4" id="KW-1185">Reference proteome</keyword>
<organism evidence="3 4">
    <name type="scientific">Gordonia paraffinivorans NBRC 108238</name>
    <dbReference type="NCBI Taxonomy" id="1223543"/>
    <lineage>
        <taxon>Bacteria</taxon>
        <taxon>Bacillati</taxon>
        <taxon>Actinomycetota</taxon>
        <taxon>Actinomycetes</taxon>
        <taxon>Mycobacteriales</taxon>
        <taxon>Gordoniaceae</taxon>
        <taxon>Gordonia</taxon>
    </lineage>
</organism>
<dbReference type="InterPro" id="IPR037883">
    <property type="entry name" value="Knr4/Smi1-like_sf"/>
</dbReference>
<protein>
    <recommendedName>
        <fullName evidence="2">Knr4/Smi1-like domain-containing protein</fullName>
    </recommendedName>
</protein>
<dbReference type="Gene3D" id="3.40.1580.10">
    <property type="entry name" value="SMI1/KNR4-like"/>
    <property type="match status" value="1"/>
</dbReference>
<evidence type="ECO:0000259" key="2">
    <source>
        <dbReference type="SMART" id="SM00860"/>
    </source>
</evidence>
<dbReference type="Pfam" id="PF09346">
    <property type="entry name" value="SMI1_KNR4"/>
    <property type="match status" value="1"/>
</dbReference>
<dbReference type="EMBL" id="BAOQ01000017">
    <property type="protein sequence ID" value="GAC83977.1"/>
    <property type="molecule type" value="Genomic_DNA"/>
</dbReference>
<dbReference type="SUPFAM" id="SSF160631">
    <property type="entry name" value="SMI1/KNR4-like"/>
    <property type="match status" value="1"/>
</dbReference>
<dbReference type="RefSeq" id="WP_006900211.1">
    <property type="nucleotide sequence ID" value="NZ_BAOQ01000017.1"/>
</dbReference>
<proteinExistence type="predicted"/>
<comment type="caution">
    <text evidence="3">The sequence shown here is derived from an EMBL/GenBank/DDBJ whole genome shotgun (WGS) entry which is preliminary data.</text>
</comment>
<gene>
    <name evidence="3" type="ORF">GP2_017_00050</name>
</gene>